<feature type="coiled-coil region" evidence="4">
    <location>
        <begin position="28"/>
        <end position="89"/>
    </location>
</feature>
<dbReference type="InterPro" id="IPR036126">
    <property type="entry name" value="TBCA_sf"/>
</dbReference>
<dbReference type="Proteomes" id="UP000799640">
    <property type="component" value="Unassembled WGS sequence"/>
</dbReference>
<sequence length="116" mass="12803">MPPPSKLAIATSSVQRLVKEEASYHKELVQQEARIAKLEKGSDDENAEYQMKQERKALEETRAVIPTVKERIQAALTALEQQLEINKAEGAPADTEQVAKAKEVVAAAYTAIREVS</sequence>
<dbReference type="SUPFAM" id="SSF46988">
    <property type="entry name" value="Tubulin chaperone cofactor A"/>
    <property type="match status" value="1"/>
</dbReference>
<dbReference type="InterPro" id="IPR004226">
    <property type="entry name" value="TBCA"/>
</dbReference>
<dbReference type="GO" id="GO:0005874">
    <property type="term" value="C:microtubule"/>
    <property type="evidence" value="ECO:0007669"/>
    <property type="project" value="UniProtKB-KW"/>
</dbReference>
<keyword evidence="6" id="KW-1185">Reference proteome</keyword>
<keyword evidence="3" id="KW-0206">Cytoskeleton</keyword>
<comment type="similarity">
    <text evidence="1 3">Belongs to the TBCA family.</text>
</comment>
<keyword evidence="2 3" id="KW-0143">Chaperone</keyword>
<dbReference type="GO" id="GO:0005829">
    <property type="term" value="C:cytosol"/>
    <property type="evidence" value="ECO:0007669"/>
    <property type="project" value="TreeGrafter"/>
</dbReference>
<reference evidence="5" key="1">
    <citation type="journal article" date="2020" name="Stud. Mycol.">
        <title>101 Dothideomycetes genomes: a test case for predicting lifestyles and emergence of pathogens.</title>
        <authorList>
            <person name="Haridas S."/>
            <person name="Albert R."/>
            <person name="Binder M."/>
            <person name="Bloem J."/>
            <person name="Labutti K."/>
            <person name="Salamov A."/>
            <person name="Andreopoulos B."/>
            <person name="Baker S."/>
            <person name="Barry K."/>
            <person name="Bills G."/>
            <person name="Bluhm B."/>
            <person name="Cannon C."/>
            <person name="Castanera R."/>
            <person name="Culley D."/>
            <person name="Daum C."/>
            <person name="Ezra D."/>
            <person name="Gonzalez J."/>
            <person name="Henrissat B."/>
            <person name="Kuo A."/>
            <person name="Liang C."/>
            <person name="Lipzen A."/>
            <person name="Lutzoni F."/>
            <person name="Magnuson J."/>
            <person name="Mondo S."/>
            <person name="Nolan M."/>
            <person name="Ohm R."/>
            <person name="Pangilinan J."/>
            <person name="Park H.-J."/>
            <person name="Ramirez L."/>
            <person name="Alfaro M."/>
            <person name="Sun H."/>
            <person name="Tritt A."/>
            <person name="Yoshinaga Y."/>
            <person name="Zwiers L.-H."/>
            <person name="Turgeon B."/>
            <person name="Goodwin S."/>
            <person name="Spatafora J."/>
            <person name="Crous P."/>
            <person name="Grigoriev I."/>
        </authorList>
    </citation>
    <scope>NUCLEOTIDE SEQUENCE</scope>
    <source>
        <strain evidence="5">CBS 262.69</strain>
    </source>
</reference>
<proteinExistence type="inferred from homology"/>
<comment type="subcellular location">
    <subcellularLocation>
        <location evidence="3">Cytoplasm</location>
        <location evidence="3">Cytoskeleton</location>
    </subcellularLocation>
</comment>
<dbReference type="Pfam" id="PF02970">
    <property type="entry name" value="TBCA"/>
    <property type="match status" value="1"/>
</dbReference>
<dbReference type="GO" id="GO:0007023">
    <property type="term" value="P:post-chaperonin tubulin folding pathway"/>
    <property type="evidence" value="ECO:0007669"/>
    <property type="project" value="UniProtKB-UniRule"/>
</dbReference>
<keyword evidence="3" id="KW-0963">Cytoplasm</keyword>
<comment type="subunit">
    <text evidence="3">Supercomplex made of cofactors A to E. Cofactors A and D function by capturing and stabilizing tubulin in a quasi-native conformation. Cofactor E binds to the cofactor D-tubulin complex; interaction with cofactor C then causes the release of tubulin polypeptides that are committed to the native state.</text>
</comment>
<dbReference type="AlphaFoldDB" id="A0A6G1I1F6"/>
<accession>A0A6G1I1F6</accession>
<evidence type="ECO:0000256" key="2">
    <source>
        <dbReference type="ARBA" id="ARBA00023186"/>
    </source>
</evidence>
<organism evidence="5 6">
    <name type="scientific">Trichodelitschia bisporula</name>
    <dbReference type="NCBI Taxonomy" id="703511"/>
    <lineage>
        <taxon>Eukaryota</taxon>
        <taxon>Fungi</taxon>
        <taxon>Dikarya</taxon>
        <taxon>Ascomycota</taxon>
        <taxon>Pezizomycotina</taxon>
        <taxon>Dothideomycetes</taxon>
        <taxon>Dothideomycetes incertae sedis</taxon>
        <taxon>Phaeotrichales</taxon>
        <taxon>Phaeotrichaceae</taxon>
        <taxon>Trichodelitschia</taxon>
    </lineage>
</organism>
<protein>
    <recommendedName>
        <fullName evidence="3">Tubulin-specific chaperone A</fullName>
    </recommendedName>
</protein>
<evidence type="ECO:0000256" key="1">
    <source>
        <dbReference type="ARBA" id="ARBA00006806"/>
    </source>
</evidence>
<dbReference type="GO" id="GO:0048487">
    <property type="term" value="F:beta-tubulin binding"/>
    <property type="evidence" value="ECO:0007669"/>
    <property type="project" value="InterPro"/>
</dbReference>
<evidence type="ECO:0000256" key="3">
    <source>
        <dbReference type="RuleBase" id="RU364030"/>
    </source>
</evidence>
<evidence type="ECO:0000313" key="5">
    <source>
        <dbReference type="EMBL" id="KAF2402128.1"/>
    </source>
</evidence>
<keyword evidence="4" id="KW-0175">Coiled coil</keyword>
<dbReference type="EMBL" id="ML996691">
    <property type="protein sequence ID" value="KAF2402128.1"/>
    <property type="molecule type" value="Genomic_DNA"/>
</dbReference>
<dbReference type="Gene3D" id="1.20.58.90">
    <property type="match status" value="1"/>
</dbReference>
<evidence type="ECO:0000256" key="4">
    <source>
        <dbReference type="SAM" id="Coils"/>
    </source>
</evidence>
<keyword evidence="3" id="KW-0493">Microtubule</keyword>
<dbReference type="PANTHER" id="PTHR21500">
    <property type="entry name" value="TUBULIN-SPECIFIC CHAPERONE A"/>
    <property type="match status" value="1"/>
</dbReference>
<dbReference type="PANTHER" id="PTHR21500:SF0">
    <property type="entry name" value="TUBULIN-SPECIFIC CHAPERONE A"/>
    <property type="match status" value="1"/>
</dbReference>
<dbReference type="GO" id="GO:0007021">
    <property type="term" value="P:tubulin complex assembly"/>
    <property type="evidence" value="ECO:0007669"/>
    <property type="project" value="UniProtKB-UniRule"/>
</dbReference>
<evidence type="ECO:0000313" key="6">
    <source>
        <dbReference type="Proteomes" id="UP000799640"/>
    </source>
</evidence>
<dbReference type="OrthoDB" id="296187at2759"/>
<name>A0A6G1I1F6_9PEZI</name>
<gene>
    <name evidence="5" type="ORF">EJ06DRAFT_528259</name>
</gene>